<protein>
    <submittedName>
        <fullName evidence="7">TetR family transcriptional regulator</fullName>
    </submittedName>
</protein>
<dbReference type="InterPro" id="IPR036271">
    <property type="entry name" value="Tet_transcr_reg_TetR-rel_C_sf"/>
</dbReference>
<dbReference type="GO" id="GO:0000976">
    <property type="term" value="F:transcription cis-regulatory region binding"/>
    <property type="evidence" value="ECO:0007669"/>
    <property type="project" value="TreeGrafter"/>
</dbReference>
<dbReference type="Pfam" id="PF21597">
    <property type="entry name" value="TetR_C_43"/>
    <property type="match status" value="1"/>
</dbReference>
<organism evidence="7 8">
    <name type="scientific">Pseudofrankia asymbiotica</name>
    <dbReference type="NCBI Taxonomy" id="1834516"/>
    <lineage>
        <taxon>Bacteria</taxon>
        <taxon>Bacillati</taxon>
        <taxon>Actinomycetota</taxon>
        <taxon>Actinomycetes</taxon>
        <taxon>Frankiales</taxon>
        <taxon>Frankiaceae</taxon>
        <taxon>Pseudofrankia</taxon>
    </lineage>
</organism>
<dbReference type="RefSeq" id="WP_076821889.1">
    <property type="nucleotide sequence ID" value="NZ_MOMC01000093.1"/>
</dbReference>
<keyword evidence="8" id="KW-1185">Reference proteome</keyword>
<dbReference type="InterPro" id="IPR049445">
    <property type="entry name" value="TetR_SbtR-like_C"/>
</dbReference>
<keyword evidence="2 4" id="KW-0238">DNA-binding</keyword>
<dbReference type="Proteomes" id="UP000188929">
    <property type="component" value="Unassembled WGS sequence"/>
</dbReference>
<dbReference type="STRING" id="1834516.BL253_34035"/>
<dbReference type="PROSITE" id="PS50977">
    <property type="entry name" value="HTH_TETR_2"/>
    <property type="match status" value="1"/>
</dbReference>
<evidence type="ECO:0000313" key="8">
    <source>
        <dbReference type="Proteomes" id="UP000188929"/>
    </source>
</evidence>
<keyword evidence="1" id="KW-0805">Transcription regulation</keyword>
<dbReference type="InterPro" id="IPR050109">
    <property type="entry name" value="HTH-type_TetR-like_transc_reg"/>
</dbReference>
<evidence type="ECO:0000256" key="2">
    <source>
        <dbReference type="ARBA" id="ARBA00023125"/>
    </source>
</evidence>
<feature type="DNA-binding region" description="H-T-H motif" evidence="4">
    <location>
        <begin position="47"/>
        <end position="66"/>
    </location>
</feature>
<gene>
    <name evidence="7" type="ORF">BL253_34035</name>
</gene>
<evidence type="ECO:0000259" key="6">
    <source>
        <dbReference type="PROSITE" id="PS50977"/>
    </source>
</evidence>
<dbReference type="GO" id="GO:0003700">
    <property type="term" value="F:DNA-binding transcription factor activity"/>
    <property type="evidence" value="ECO:0007669"/>
    <property type="project" value="TreeGrafter"/>
</dbReference>
<reference evidence="8" key="1">
    <citation type="submission" date="2016-10" db="EMBL/GenBank/DDBJ databases">
        <title>Frankia sp. NRRL B-16386 Genome sequencing.</title>
        <authorList>
            <person name="Ghodhbane-Gtari F."/>
            <person name="Swanson E."/>
            <person name="Gueddou A."/>
            <person name="Hezbri K."/>
            <person name="Ktari K."/>
            <person name="Nouioui I."/>
            <person name="Morris K."/>
            <person name="Simpson S."/>
            <person name="Abebe-Akele F."/>
            <person name="Thomas K."/>
            <person name="Gtari M."/>
            <person name="Tisa L.S."/>
        </authorList>
    </citation>
    <scope>NUCLEOTIDE SEQUENCE [LARGE SCALE GENOMIC DNA]</scope>
    <source>
        <strain evidence="8">NRRL B-16386</strain>
    </source>
</reference>
<evidence type="ECO:0000313" key="7">
    <source>
        <dbReference type="EMBL" id="ONH23025.1"/>
    </source>
</evidence>
<keyword evidence="3" id="KW-0804">Transcription</keyword>
<dbReference type="SUPFAM" id="SSF46689">
    <property type="entry name" value="Homeodomain-like"/>
    <property type="match status" value="1"/>
</dbReference>
<feature type="domain" description="HTH tetR-type" evidence="6">
    <location>
        <begin position="25"/>
        <end position="84"/>
    </location>
</feature>
<evidence type="ECO:0000256" key="3">
    <source>
        <dbReference type="ARBA" id="ARBA00023163"/>
    </source>
</evidence>
<feature type="region of interest" description="Disordered" evidence="5">
    <location>
        <begin position="1"/>
        <end position="21"/>
    </location>
</feature>
<dbReference type="PRINTS" id="PR00455">
    <property type="entry name" value="HTHTETR"/>
</dbReference>
<accession>A0A1V2I0L1</accession>
<sequence length="202" mass="21270">MAERTPSSAGRGAEPASQGLRVDARRNRARILEAAGAVFAEKGASASTEEVARRAGVAIGTVFRHFPTKEDLLRALVGDLVARLDDEIRVLADEGDPATGLFVFFTSMVEQAAAKKTVVDLLAAAGVDLPVAKPVEALREPIDALLVRAQRAGAVRDDAGIREVLALLVATCQGALRGGWDHDLRAATLAIVFDGLRPQAGR</sequence>
<dbReference type="EMBL" id="MOMC01000093">
    <property type="protein sequence ID" value="ONH23025.1"/>
    <property type="molecule type" value="Genomic_DNA"/>
</dbReference>
<evidence type="ECO:0000256" key="1">
    <source>
        <dbReference type="ARBA" id="ARBA00023015"/>
    </source>
</evidence>
<evidence type="ECO:0000256" key="4">
    <source>
        <dbReference type="PROSITE-ProRule" id="PRU00335"/>
    </source>
</evidence>
<proteinExistence type="predicted"/>
<dbReference type="Pfam" id="PF00440">
    <property type="entry name" value="TetR_N"/>
    <property type="match status" value="1"/>
</dbReference>
<dbReference type="InterPro" id="IPR001647">
    <property type="entry name" value="HTH_TetR"/>
</dbReference>
<evidence type="ECO:0000256" key="5">
    <source>
        <dbReference type="SAM" id="MobiDB-lite"/>
    </source>
</evidence>
<dbReference type="Gene3D" id="1.10.357.10">
    <property type="entry name" value="Tetracycline Repressor, domain 2"/>
    <property type="match status" value="1"/>
</dbReference>
<dbReference type="PANTHER" id="PTHR30055">
    <property type="entry name" value="HTH-TYPE TRANSCRIPTIONAL REGULATOR RUTR"/>
    <property type="match status" value="1"/>
</dbReference>
<dbReference type="InterPro" id="IPR009057">
    <property type="entry name" value="Homeodomain-like_sf"/>
</dbReference>
<name>A0A1V2I0L1_9ACTN</name>
<comment type="caution">
    <text evidence="7">The sequence shown here is derived from an EMBL/GenBank/DDBJ whole genome shotgun (WGS) entry which is preliminary data.</text>
</comment>
<dbReference type="AlphaFoldDB" id="A0A1V2I0L1"/>
<dbReference type="PANTHER" id="PTHR30055:SF234">
    <property type="entry name" value="HTH-TYPE TRANSCRIPTIONAL REGULATOR BETI"/>
    <property type="match status" value="1"/>
</dbReference>
<dbReference type="SUPFAM" id="SSF48498">
    <property type="entry name" value="Tetracyclin repressor-like, C-terminal domain"/>
    <property type="match status" value="1"/>
</dbReference>
<dbReference type="OrthoDB" id="9795011at2"/>